<dbReference type="EMBL" id="JBHRTP010000038">
    <property type="protein sequence ID" value="MFC3108773.1"/>
    <property type="molecule type" value="Genomic_DNA"/>
</dbReference>
<accession>A0ABV7F139</accession>
<evidence type="ECO:0000313" key="1">
    <source>
        <dbReference type="EMBL" id="MFC3108773.1"/>
    </source>
</evidence>
<evidence type="ECO:0000313" key="2">
    <source>
        <dbReference type="Proteomes" id="UP001595530"/>
    </source>
</evidence>
<reference evidence="2" key="1">
    <citation type="journal article" date="2019" name="Int. J. Syst. Evol. Microbiol.">
        <title>The Global Catalogue of Microorganisms (GCM) 10K type strain sequencing project: providing services to taxonomists for standard genome sequencing and annotation.</title>
        <authorList>
            <consortium name="The Broad Institute Genomics Platform"/>
            <consortium name="The Broad Institute Genome Sequencing Center for Infectious Disease"/>
            <person name="Wu L."/>
            <person name="Ma J."/>
        </authorList>
    </citation>
    <scope>NUCLEOTIDE SEQUENCE [LARGE SCALE GENOMIC DNA]</scope>
    <source>
        <strain evidence="2">KCTC 42986</strain>
    </source>
</reference>
<keyword evidence="2" id="KW-1185">Reference proteome</keyword>
<sequence length="14" mass="1588">MHYRSEGRPACSPP</sequence>
<organism evidence="1 2">
    <name type="scientific">Undibacterium arcticum</name>
    <dbReference type="NCBI Taxonomy" id="1762892"/>
    <lineage>
        <taxon>Bacteria</taxon>
        <taxon>Pseudomonadati</taxon>
        <taxon>Pseudomonadota</taxon>
        <taxon>Betaproteobacteria</taxon>
        <taxon>Burkholderiales</taxon>
        <taxon>Oxalobacteraceae</taxon>
        <taxon>Undibacterium</taxon>
    </lineage>
</organism>
<proteinExistence type="predicted"/>
<protein>
    <submittedName>
        <fullName evidence="1">Uncharacterized protein</fullName>
    </submittedName>
</protein>
<name>A0ABV7F139_9BURK</name>
<dbReference type="RefSeq" id="WP_390328083.1">
    <property type="nucleotide sequence ID" value="NZ_JBHRTP010000038.1"/>
</dbReference>
<dbReference type="Proteomes" id="UP001595530">
    <property type="component" value="Unassembled WGS sequence"/>
</dbReference>
<gene>
    <name evidence="1" type="ORF">ACFOFO_12505</name>
</gene>
<comment type="caution">
    <text evidence="1">The sequence shown here is derived from an EMBL/GenBank/DDBJ whole genome shotgun (WGS) entry which is preliminary data.</text>
</comment>